<organism evidence="2 3">
    <name type="scientific">Bugula neritina</name>
    <name type="common">Brown bryozoan</name>
    <name type="synonym">Sertularia neritina</name>
    <dbReference type="NCBI Taxonomy" id="10212"/>
    <lineage>
        <taxon>Eukaryota</taxon>
        <taxon>Metazoa</taxon>
        <taxon>Spiralia</taxon>
        <taxon>Lophotrochozoa</taxon>
        <taxon>Bryozoa</taxon>
        <taxon>Gymnolaemata</taxon>
        <taxon>Cheilostomatida</taxon>
        <taxon>Flustrina</taxon>
        <taxon>Buguloidea</taxon>
        <taxon>Bugulidae</taxon>
        <taxon>Bugula</taxon>
    </lineage>
</organism>
<keyword evidence="3" id="KW-1185">Reference proteome</keyword>
<evidence type="ECO:0000313" key="2">
    <source>
        <dbReference type="EMBL" id="KAF6017136.1"/>
    </source>
</evidence>
<gene>
    <name evidence="2" type="ORF">EB796_024559</name>
</gene>
<evidence type="ECO:0000313" key="3">
    <source>
        <dbReference type="Proteomes" id="UP000593567"/>
    </source>
</evidence>
<comment type="caution">
    <text evidence="2">The sequence shown here is derived from an EMBL/GenBank/DDBJ whole genome shotgun (WGS) entry which is preliminary data.</text>
</comment>
<feature type="coiled-coil region" evidence="1">
    <location>
        <begin position="152"/>
        <end position="249"/>
    </location>
</feature>
<dbReference type="AlphaFoldDB" id="A0A7J7IUE8"/>
<dbReference type="EMBL" id="VXIV02003428">
    <property type="protein sequence ID" value="KAF6017136.1"/>
    <property type="molecule type" value="Genomic_DNA"/>
</dbReference>
<evidence type="ECO:0000256" key="1">
    <source>
        <dbReference type="SAM" id="Coils"/>
    </source>
</evidence>
<sequence length="253" mass="28757">MVLPPTDCLYSPFSTDPDDLAKLSVIKNGHIVKMARSFPNNKRQKSKHIHNQLPSKFSSLLAESTIIGILEQYKALNSNAHRPHGRFALEAYLKLDLLHISPEQLSVSASPLPTNPQTSPASSTALNNIGNDYSMLQASQLARNNVTIATNIHKLTEKLARANRNARIFRNRLYRSKKSLKRSDDRVKNLRSQLVNLKRQLFRSNITKCKLTRAQLLNATKMNDLKQQNFKLKAQLEQFDIEIDHLKKKLNAL</sequence>
<reference evidence="2" key="1">
    <citation type="submission" date="2020-06" db="EMBL/GenBank/DDBJ databases">
        <title>Draft genome of Bugula neritina, a colonial animal packing powerful symbionts and potential medicines.</title>
        <authorList>
            <person name="Rayko M."/>
        </authorList>
    </citation>
    <scope>NUCLEOTIDE SEQUENCE [LARGE SCALE GENOMIC DNA]</scope>
    <source>
        <strain evidence="2">Kwan_BN1</strain>
    </source>
</reference>
<proteinExistence type="predicted"/>
<dbReference type="Proteomes" id="UP000593567">
    <property type="component" value="Unassembled WGS sequence"/>
</dbReference>
<keyword evidence="1" id="KW-0175">Coiled coil</keyword>
<name>A0A7J7IUE8_BUGNE</name>
<protein>
    <submittedName>
        <fullName evidence="2">Uncharacterized protein</fullName>
    </submittedName>
</protein>
<accession>A0A7J7IUE8</accession>